<evidence type="ECO:0000256" key="2">
    <source>
        <dbReference type="SAM" id="SignalP"/>
    </source>
</evidence>
<accession>A0AAF3FUF4</accession>
<proteinExistence type="predicted"/>
<evidence type="ECO:0000256" key="1">
    <source>
        <dbReference type="SAM" id="MobiDB-lite"/>
    </source>
</evidence>
<evidence type="ECO:0000313" key="3">
    <source>
        <dbReference type="Proteomes" id="UP000887575"/>
    </source>
</evidence>
<feature type="region of interest" description="Disordered" evidence="1">
    <location>
        <begin position="170"/>
        <end position="202"/>
    </location>
</feature>
<dbReference type="WBParaSite" id="MBELARI_LOCUS9919">
    <property type="protein sequence ID" value="MBELARI_LOCUS9919"/>
    <property type="gene ID" value="MBELARI_LOCUS9919"/>
</dbReference>
<organism evidence="3 4">
    <name type="scientific">Mesorhabditis belari</name>
    <dbReference type="NCBI Taxonomy" id="2138241"/>
    <lineage>
        <taxon>Eukaryota</taxon>
        <taxon>Metazoa</taxon>
        <taxon>Ecdysozoa</taxon>
        <taxon>Nematoda</taxon>
        <taxon>Chromadorea</taxon>
        <taxon>Rhabditida</taxon>
        <taxon>Rhabditina</taxon>
        <taxon>Rhabditomorpha</taxon>
        <taxon>Rhabditoidea</taxon>
        <taxon>Rhabditidae</taxon>
        <taxon>Mesorhabditinae</taxon>
        <taxon>Mesorhabditis</taxon>
    </lineage>
</organism>
<keyword evidence="2" id="KW-0732">Signal</keyword>
<dbReference type="Proteomes" id="UP000887575">
    <property type="component" value="Unassembled WGS sequence"/>
</dbReference>
<sequence length="225" mass="24557">MQILLFSGLLPIVVYSLTCYDCYDTGPDHKTCTQQRNCTGKACMIFDAGDGKTLTAFCIMATKHEEEKKSACWMESDGVGKHCICHEDFCNRLDAKQPIAAADDPLTQNVGGAEMLKKNPLVDYEDENEGAAPAPANVLFPGAEAADPQTTGDDDDDLVPISFEDYENKEKLTERDSNEQRRLETNQIGDVSPTDADVSSAPQPPKCVLIFLTMAASMARFFAGI</sequence>
<evidence type="ECO:0000313" key="4">
    <source>
        <dbReference type="WBParaSite" id="MBELARI_LOCUS9919"/>
    </source>
</evidence>
<dbReference type="AlphaFoldDB" id="A0AAF3FUF4"/>
<feature type="signal peptide" evidence="2">
    <location>
        <begin position="1"/>
        <end position="16"/>
    </location>
</feature>
<feature type="chain" id="PRO_5042035605" evidence="2">
    <location>
        <begin position="17"/>
        <end position="225"/>
    </location>
</feature>
<feature type="compositionally biased region" description="Basic and acidic residues" evidence="1">
    <location>
        <begin position="170"/>
        <end position="184"/>
    </location>
</feature>
<reference evidence="4" key="1">
    <citation type="submission" date="2024-02" db="UniProtKB">
        <authorList>
            <consortium name="WormBaseParasite"/>
        </authorList>
    </citation>
    <scope>IDENTIFICATION</scope>
</reference>
<name>A0AAF3FUF4_9BILA</name>
<protein>
    <submittedName>
        <fullName evidence="4">Uncharacterized protein</fullName>
    </submittedName>
</protein>
<keyword evidence="3" id="KW-1185">Reference proteome</keyword>